<dbReference type="PANTHER" id="PTHR14154">
    <property type="entry name" value="UPF0041 BRAIN PROTEIN 44-RELATED"/>
    <property type="match status" value="1"/>
</dbReference>
<keyword evidence="11" id="KW-1185">Reference proteome</keyword>
<evidence type="ECO:0000313" key="11">
    <source>
        <dbReference type="Proteomes" id="UP000192578"/>
    </source>
</evidence>
<dbReference type="Proteomes" id="UP000192578">
    <property type="component" value="Unassembled WGS sequence"/>
</dbReference>
<dbReference type="OrthoDB" id="869189at2759"/>
<organism evidence="10 11">
    <name type="scientific">Hypsibius exemplaris</name>
    <name type="common">Freshwater tardigrade</name>
    <dbReference type="NCBI Taxonomy" id="2072580"/>
    <lineage>
        <taxon>Eukaryota</taxon>
        <taxon>Metazoa</taxon>
        <taxon>Ecdysozoa</taxon>
        <taxon>Tardigrada</taxon>
        <taxon>Eutardigrada</taxon>
        <taxon>Parachela</taxon>
        <taxon>Hypsibioidea</taxon>
        <taxon>Hypsibiidae</taxon>
        <taxon>Hypsibius</taxon>
    </lineage>
</organism>
<dbReference type="GO" id="GO:0005743">
    <property type="term" value="C:mitochondrial inner membrane"/>
    <property type="evidence" value="ECO:0007669"/>
    <property type="project" value="UniProtKB-SubCell"/>
</dbReference>
<reference evidence="11" key="1">
    <citation type="submission" date="2017-01" db="EMBL/GenBank/DDBJ databases">
        <title>Comparative genomics of anhydrobiosis in the tardigrade Hypsibius dujardini.</title>
        <authorList>
            <person name="Yoshida Y."/>
            <person name="Koutsovoulos G."/>
            <person name="Laetsch D."/>
            <person name="Stevens L."/>
            <person name="Kumar S."/>
            <person name="Horikawa D."/>
            <person name="Ishino K."/>
            <person name="Komine S."/>
            <person name="Tomita M."/>
            <person name="Blaxter M."/>
            <person name="Arakawa K."/>
        </authorList>
    </citation>
    <scope>NUCLEOTIDE SEQUENCE [LARGE SCALE GENOMIC DNA]</scope>
    <source>
        <strain evidence="11">Z151</strain>
    </source>
</reference>
<comment type="subcellular location">
    <subcellularLocation>
        <location evidence="1 9">Mitochondrion inner membrane</location>
        <topology evidence="1 9">Multi-pass membrane protein</topology>
    </subcellularLocation>
</comment>
<dbReference type="InterPro" id="IPR005336">
    <property type="entry name" value="MPC"/>
</dbReference>
<evidence type="ECO:0000256" key="8">
    <source>
        <dbReference type="ARBA" id="ARBA00023136"/>
    </source>
</evidence>
<proteinExistence type="inferred from homology"/>
<evidence type="ECO:0000256" key="4">
    <source>
        <dbReference type="ARBA" id="ARBA00022692"/>
    </source>
</evidence>
<comment type="similarity">
    <text evidence="2 9">Belongs to the mitochondrial pyruvate carrier (MPC) (TC 2.A.105) family.</text>
</comment>
<evidence type="ECO:0000256" key="6">
    <source>
        <dbReference type="ARBA" id="ARBA00022989"/>
    </source>
</evidence>
<evidence type="ECO:0000256" key="1">
    <source>
        <dbReference type="ARBA" id="ARBA00004448"/>
    </source>
</evidence>
<keyword evidence="10" id="KW-0670">Pyruvate</keyword>
<sequence>MSVIYRGLVNSLDRHVPKGMRPLWEHPAGPKTIHFWAPFGKWTLVVAGLADATRPADKLSLNQSAALAATGAIWSRYSLVITPKNWSLFGVNMFVAATGFSQLARIWNYRRAVKNGEIIPGSDPIIVHKDAIPPAPVVRHNSAASGKDVSIVKTK</sequence>
<evidence type="ECO:0000256" key="9">
    <source>
        <dbReference type="RuleBase" id="RU363100"/>
    </source>
</evidence>
<keyword evidence="8" id="KW-0472">Membrane</keyword>
<keyword evidence="4" id="KW-0812">Transmembrane</keyword>
<evidence type="ECO:0000256" key="7">
    <source>
        <dbReference type="ARBA" id="ARBA00023128"/>
    </source>
</evidence>
<dbReference type="AlphaFoldDB" id="A0A1W0WN68"/>
<comment type="caution">
    <text evidence="10">The sequence shown here is derived from an EMBL/GenBank/DDBJ whole genome shotgun (WGS) entry which is preliminary data.</text>
</comment>
<gene>
    <name evidence="10" type="ORF">BV898_09292</name>
</gene>
<evidence type="ECO:0000256" key="5">
    <source>
        <dbReference type="ARBA" id="ARBA00022792"/>
    </source>
</evidence>
<protein>
    <recommendedName>
        <fullName evidence="9">Mitochondrial pyruvate carrier</fullName>
    </recommendedName>
</protein>
<comment type="function">
    <text evidence="9">Mediates the uptake of pyruvate into mitochondria.</text>
</comment>
<keyword evidence="3 9" id="KW-0813">Transport</keyword>
<evidence type="ECO:0000313" key="10">
    <source>
        <dbReference type="EMBL" id="OQV16622.1"/>
    </source>
</evidence>
<dbReference type="GO" id="GO:0006850">
    <property type="term" value="P:pyruvate import into mitochondria"/>
    <property type="evidence" value="ECO:0007669"/>
    <property type="project" value="InterPro"/>
</dbReference>
<name>A0A1W0WN68_HYPEX</name>
<evidence type="ECO:0000256" key="3">
    <source>
        <dbReference type="ARBA" id="ARBA00022448"/>
    </source>
</evidence>
<keyword evidence="6" id="KW-1133">Transmembrane helix</keyword>
<accession>A0A1W0WN68</accession>
<keyword evidence="5 9" id="KW-0999">Mitochondrion inner membrane</keyword>
<dbReference type="EMBL" id="MTYJ01000072">
    <property type="protein sequence ID" value="OQV16622.1"/>
    <property type="molecule type" value="Genomic_DNA"/>
</dbReference>
<evidence type="ECO:0000256" key="2">
    <source>
        <dbReference type="ARBA" id="ARBA00006416"/>
    </source>
</evidence>
<dbReference type="Pfam" id="PF03650">
    <property type="entry name" value="MPC"/>
    <property type="match status" value="1"/>
</dbReference>
<keyword evidence="7 9" id="KW-0496">Mitochondrion</keyword>